<dbReference type="PROSITE" id="PS51257">
    <property type="entry name" value="PROKAR_LIPOPROTEIN"/>
    <property type="match status" value="1"/>
</dbReference>
<dbReference type="RefSeq" id="WP_147282793.1">
    <property type="nucleotide sequence ID" value="NZ_QPJK01000001.1"/>
</dbReference>
<evidence type="ECO:0000313" key="1">
    <source>
        <dbReference type="EMBL" id="RCW76393.1"/>
    </source>
</evidence>
<keyword evidence="2" id="KW-1185">Reference proteome</keyword>
<reference evidence="1 2" key="1">
    <citation type="submission" date="2018-07" db="EMBL/GenBank/DDBJ databases">
        <title>Genomic Encyclopedia of Type Strains, Phase IV (KMG-IV): sequencing the most valuable type-strain genomes for metagenomic binning, comparative biology and taxonomic classification.</title>
        <authorList>
            <person name="Goeker M."/>
        </authorList>
    </citation>
    <scope>NUCLEOTIDE SEQUENCE [LARGE SCALE GENOMIC DNA]</scope>
    <source>
        <strain evidence="1 2">DSM 21634</strain>
    </source>
</reference>
<organism evidence="1 2">
    <name type="scientific">Pseudorhodoferax soli</name>
    <dbReference type="NCBI Taxonomy" id="545864"/>
    <lineage>
        <taxon>Bacteria</taxon>
        <taxon>Pseudomonadati</taxon>
        <taxon>Pseudomonadota</taxon>
        <taxon>Betaproteobacteria</taxon>
        <taxon>Burkholderiales</taxon>
        <taxon>Comamonadaceae</taxon>
    </lineage>
</organism>
<accession>A0A368Y806</accession>
<dbReference type="OrthoDB" id="9153088at2"/>
<gene>
    <name evidence="1" type="ORF">DES41_101999</name>
</gene>
<dbReference type="Proteomes" id="UP000252884">
    <property type="component" value="Unassembled WGS sequence"/>
</dbReference>
<evidence type="ECO:0000313" key="2">
    <source>
        <dbReference type="Proteomes" id="UP000252884"/>
    </source>
</evidence>
<protein>
    <submittedName>
        <fullName evidence="1">Uncharacterized protein</fullName>
    </submittedName>
</protein>
<name>A0A368Y806_9BURK</name>
<comment type="caution">
    <text evidence="1">The sequence shown here is derived from an EMBL/GenBank/DDBJ whole genome shotgun (WGS) entry which is preliminary data.</text>
</comment>
<dbReference type="EMBL" id="QPJK01000001">
    <property type="protein sequence ID" value="RCW76393.1"/>
    <property type="molecule type" value="Genomic_DNA"/>
</dbReference>
<dbReference type="AlphaFoldDB" id="A0A368Y806"/>
<sequence length="367" mass="37628">MRSSLVGLLVVGGMATGCATVSGPQPAVGANGPEKTSSNPGLVNGFYASHAASFAAPGDSSLARKMLEDGFALVDANCRTFFRSAGKSQQNVSVIRDVVGAVGTFGSAILALHEGSRHAAGYLALTTGVAFSGIDIYTKNYLFSAENIDSVRTLVVNALTKHSSAALGIGVQTYSSAALLVLGNQDICEPSSIAALSRDAIRKGDVVAVQTSVEPNSVGLISDQLALQELGNILNPPGRLTLDQAGALWWLLRDFSSSSEKSVIASKLSDLQAAVRPIDAAGNYSASWPHEASVRRALDKFSSQTKNGFTTAIVAARSAAVAANAAAVARAALLPAAPAVVPVLPTPSFGSARPANLAPAQINVMIR</sequence>
<proteinExistence type="predicted"/>